<dbReference type="Proteomes" id="UP001058864">
    <property type="component" value="Segment"/>
</dbReference>
<dbReference type="InterPro" id="IPR036388">
    <property type="entry name" value="WH-like_DNA-bd_sf"/>
</dbReference>
<evidence type="ECO:0000313" key="3">
    <source>
        <dbReference type="Proteomes" id="UP001058864"/>
    </source>
</evidence>
<evidence type="ECO:0000313" key="2">
    <source>
        <dbReference type="EMBL" id="UUW40496.1"/>
    </source>
</evidence>
<evidence type="ECO:0000259" key="1">
    <source>
        <dbReference type="SMART" id="SM00507"/>
    </source>
</evidence>
<keyword evidence="2" id="KW-0378">Hydrolase</keyword>
<keyword evidence="3" id="KW-1185">Reference proteome</keyword>
<proteinExistence type="predicted"/>
<protein>
    <submittedName>
        <fullName evidence="2">HNH homing endonuclease</fullName>
    </submittedName>
</protein>
<dbReference type="SUPFAM" id="SSF64496">
    <property type="entry name" value="DNA-binding domain of intron-encoded endonucleases"/>
    <property type="match status" value="1"/>
</dbReference>
<reference evidence="2" key="1">
    <citation type="submission" date="2022-07" db="EMBL/GenBank/DDBJ databases">
        <authorList>
            <person name="Qu Q."/>
            <person name="He P."/>
            <person name="Luan G."/>
        </authorList>
    </citation>
    <scope>NUCLEOTIDE SEQUENCE</scope>
</reference>
<keyword evidence="2" id="KW-0255">Endonuclease</keyword>
<dbReference type="GO" id="GO:0016788">
    <property type="term" value="F:hydrolase activity, acting on ester bonds"/>
    <property type="evidence" value="ECO:0007669"/>
    <property type="project" value="InterPro"/>
</dbReference>
<dbReference type="InterPro" id="IPR003615">
    <property type="entry name" value="HNH_nuc"/>
</dbReference>
<dbReference type="InterPro" id="IPR003647">
    <property type="entry name" value="Intron_nuc_1_rpt"/>
</dbReference>
<organism evidence="2 3">
    <name type="scientific">Enterococcus phage vB_Efm_LG62</name>
    <dbReference type="NCBI Taxonomy" id="2970334"/>
    <lineage>
        <taxon>Viruses</taxon>
        <taxon>Duplodnaviria</taxon>
        <taxon>Heunggongvirae</taxon>
        <taxon>Uroviricota</taxon>
        <taxon>Caudoviricetes</taxon>
        <taxon>Efemunavirus</taxon>
        <taxon>Efemunavirus Lg62</taxon>
    </lineage>
</organism>
<dbReference type="SUPFAM" id="SSF54060">
    <property type="entry name" value="His-Me finger endonucleases"/>
    <property type="match status" value="1"/>
</dbReference>
<accession>A0A976XIM6</accession>
<dbReference type="GO" id="GO:0004519">
    <property type="term" value="F:endonuclease activity"/>
    <property type="evidence" value="ECO:0007669"/>
    <property type="project" value="UniProtKB-KW"/>
</dbReference>
<dbReference type="SMART" id="SM00497">
    <property type="entry name" value="IENR1"/>
    <property type="match status" value="1"/>
</dbReference>
<dbReference type="EMBL" id="OP018674">
    <property type="protein sequence ID" value="UUW40496.1"/>
    <property type="molecule type" value="Genomic_DNA"/>
</dbReference>
<dbReference type="Pfam" id="PF22083">
    <property type="entry name" value="I-HmuI_NUMOD-like"/>
    <property type="match status" value="1"/>
</dbReference>
<keyword evidence="2" id="KW-0540">Nuclease</keyword>
<name>A0A976XIM6_9CAUD</name>
<dbReference type="SMART" id="SM00507">
    <property type="entry name" value="HNHc"/>
    <property type="match status" value="1"/>
</dbReference>
<dbReference type="InterPro" id="IPR044925">
    <property type="entry name" value="His-Me_finger_sf"/>
</dbReference>
<dbReference type="InterPro" id="IPR054307">
    <property type="entry name" value="I-HmuI_NUMOD-like"/>
</dbReference>
<dbReference type="InterPro" id="IPR010902">
    <property type="entry name" value="NUMOD4"/>
</dbReference>
<sequence>MEEIWKDVKGYEGLYQVSNLGRVKRLKGKYMSKERILKPCENNTGYLQVHLCKNSKSKFYKVHRLVALAFIQNPENKQQVNHIDENKLNNVVSNLEWVTAKENNNHGTRIERSIISNQKKVKAIDIANGEYNYYESLKACGMELGIEPSSITKQLKGKLKQTGGYVFEYTK</sequence>
<feature type="domain" description="HNH nuclease" evidence="1">
    <location>
        <begin position="56"/>
        <end position="104"/>
    </location>
</feature>
<dbReference type="Gene3D" id="1.10.10.10">
    <property type="entry name" value="Winged helix-like DNA-binding domain superfamily/Winged helix DNA-binding domain"/>
    <property type="match status" value="1"/>
</dbReference>
<dbReference type="Gene3D" id="3.90.75.20">
    <property type="match status" value="1"/>
</dbReference>
<dbReference type="Pfam" id="PF13392">
    <property type="entry name" value="HNH_3"/>
    <property type="match status" value="1"/>
</dbReference>
<dbReference type="Pfam" id="PF07463">
    <property type="entry name" value="NUMOD4"/>
    <property type="match status" value="1"/>
</dbReference>